<keyword evidence="2" id="KW-1185">Reference proteome</keyword>
<sequence>MKSPLTTSLWKQLNNHRTPMKIKYSEINTDKLKGDPSDSELAKHNIYDR</sequence>
<gene>
    <name evidence="1" type="ORF">SAMN05443549_102385</name>
</gene>
<dbReference type="Proteomes" id="UP000184516">
    <property type="component" value="Unassembled WGS sequence"/>
</dbReference>
<accession>A0A1M5HUM6</accession>
<reference evidence="2" key="1">
    <citation type="submission" date="2016-11" db="EMBL/GenBank/DDBJ databases">
        <authorList>
            <person name="Varghese N."/>
            <person name="Submissions S."/>
        </authorList>
    </citation>
    <scope>NUCLEOTIDE SEQUENCE [LARGE SCALE GENOMIC DNA]</scope>
    <source>
        <strain evidence="2">DSM 19978</strain>
    </source>
</reference>
<dbReference type="STRING" id="468056.SAMN05443549_102385"/>
<protein>
    <submittedName>
        <fullName evidence="1">Uncharacterized protein</fullName>
    </submittedName>
</protein>
<organism evidence="1 2">
    <name type="scientific">Flavobacterium fluvii</name>
    <dbReference type="NCBI Taxonomy" id="468056"/>
    <lineage>
        <taxon>Bacteria</taxon>
        <taxon>Pseudomonadati</taxon>
        <taxon>Bacteroidota</taxon>
        <taxon>Flavobacteriia</taxon>
        <taxon>Flavobacteriales</taxon>
        <taxon>Flavobacteriaceae</taxon>
        <taxon>Flavobacterium</taxon>
    </lineage>
</organism>
<evidence type="ECO:0000313" key="2">
    <source>
        <dbReference type="Proteomes" id="UP000184516"/>
    </source>
</evidence>
<proteinExistence type="predicted"/>
<evidence type="ECO:0000313" key="1">
    <source>
        <dbReference type="EMBL" id="SHG19640.1"/>
    </source>
</evidence>
<dbReference type="AlphaFoldDB" id="A0A1M5HUM6"/>
<name>A0A1M5HUM6_9FLAO</name>
<dbReference type="EMBL" id="FQWB01000002">
    <property type="protein sequence ID" value="SHG19640.1"/>
    <property type="molecule type" value="Genomic_DNA"/>
</dbReference>